<accession>A0A370GWR0</accession>
<dbReference type="OrthoDB" id="9782291at2"/>
<reference evidence="4 5" key="1">
    <citation type="submission" date="2018-07" db="EMBL/GenBank/DDBJ databases">
        <title>Genomic Encyclopedia of Type Strains, Phase IV (KMG-IV): sequencing the most valuable type-strain genomes for metagenomic binning, comparative biology and taxonomic classification.</title>
        <authorList>
            <person name="Goeker M."/>
        </authorList>
    </citation>
    <scope>NUCLEOTIDE SEQUENCE [LARGE SCALE GENOMIC DNA]</scope>
    <source>
        <strain evidence="4 5">DSM 25281</strain>
    </source>
</reference>
<feature type="transmembrane region" description="Helical" evidence="2">
    <location>
        <begin position="219"/>
        <end position="239"/>
    </location>
</feature>
<dbReference type="PANTHER" id="PTHR42709">
    <property type="entry name" value="ALKALINE PHOSPHATASE LIKE PROTEIN"/>
    <property type="match status" value="1"/>
</dbReference>
<comment type="caution">
    <text evidence="4">The sequence shown here is derived from an EMBL/GenBank/DDBJ whole genome shotgun (WGS) entry which is preliminary data.</text>
</comment>
<feature type="transmembrane region" description="Helical" evidence="2">
    <location>
        <begin position="400"/>
        <end position="420"/>
    </location>
</feature>
<feature type="transmembrane region" description="Helical" evidence="2">
    <location>
        <begin position="49"/>
        <end position="71"/>
    </location>
</feature>
<evidence type="ECO:0000313" key="4">
    <source>
        <dbReference type="EMBL" id="RDI47929.1"/>
    </source>
</evidence>
<dbReference type="AlphaFoldDB" id="A0A370GWR0"/>
<name>A0A370GWR0_9BACI</name>
<dbReference type="GO" id="GO:0005886">
    <property type="term" value="C:plasma membrane"/>
    <property type="evidence" value="ECO:0007669"/>
    <property type="project" value="TreeGrafter"/>
</dbReference>
<evidence type="ECO:0000256" key="1">
    <source>
        <dbReference type="ARBA" id="ARBA00010792"/>
    </source>
</evidence>
<gene>
    <name evidence="4" type="ORF">DFR59_101596</name>
</gene>
<dbReference type="Proteomes" id="UP000255326">
    <property type="component" value="Unassembled WGS sequence"/>
</dbReference>
<keyword evidence="5" id="KW-1185">Reference proteome</keyword>
<feature type="transmembrane region" description="Helical" evidence="2">
    <location>
        <begin position="169"/>
        <end position="189"/>
    </location>
</feature>
<feature type="transmembrane region" description="Helical" evidence="2">
    <location>
        <begin position="135"/>
        <end position="157"/>
    </location>
</feature>
<dbReference type="RefSeq" id="WP_158538296.1">
    <property type="nucleotide sequence ID" value="NZ_QQAY01000001.1"/>
</dbReference>
<dbReference type="Pfam" id="PF09335">
    <property type="entry name" value="VTT_dom"/>
    <property type="match status" value="1"/>
</dbReference>
<keyword evidence="2" id="KW-0472">Membrane</keyword>
<organism evidence="4 5">
    <name type="scientific">Falsibacillus pallidus</name>
    <dbReference type="NCBI Taxonomy" id="493781"/>
    <lineage>
        <taxon>Bacteria</taxon>
        <taxon>Bacillati</taxon>
        <taxon>Bacillota</taxon>
        <taxon>Bacilli</taxon>
        <taxon>Bacillales</taxon>
        <taxon>Bacillaceae</taxon>
        <taxon>Falsibacillus</taxon>
    </lineage>
</organism>
<protein>
    <submittedName>
        <fullName evidence="4">Membrane protein DedA with SNARE-associated domain</fullName>
    </submittedName>
</protein>
<feature type="domain" description="VTT" evidence="3">
    <location>
        <begin position="29"/>
        <end position="155"/>
    </location>
</feature>
<feature type="transmembrane region" description="Helical" evidence="2">
    <location>
        <begin position="307"/>
        <end position="328"/>
    </location>
</feature>
<comment type="similarity">
    <text evidence="1">Belongs to the DedA family.</text>
</comment>
<feature type="transmembrane region" description="Helical" evidence="2">
    <location>
        <begin position="340"/>
        <end position="358"/>
    </location>
</feature>
<feature type="transmembrane region" description="Helical" evidence="2">
    <location>
        <begin position="12"/>
        <end position="29"/>
    </location>
</feature>
<evidence type="ECO:0000256" key="2">
    <source>
        <dbReference type="SAM" id="Phobius"/>
    </source>
</evidence>
<dbReference type="InterPro" id="IPR032816">
    <property type="entry name" value="VTT_dom"/>
</dbReference>
<evidence type="ECO:0000313" key="5">
    <source>
        <dbReference type="Proteomes" id="UP000255326"/>
    </source>
</evidence>
<keyword evidence="2" id="KW-0812">Transmembrane</keyword>
<dbReference type="EMBL" id="QQAY01000001">
    <property type="protein sequence ID" value="RDI47929.1"/>
    <property type="molecule type" value="Genomic_DNA"/>
</dbReference>
<dbReference type="InterPro" id="IPR051311">
    <property type="entry name" value="DedA_domain"/>
</dbReference>
<proteinExistence type="inferred from homology"/>
<dbReference type="PANTHER" id="PTHR42709:SF9">
    <property type="entry name" value="ALKALINE PHOSPHATASE LIKE PROTEIN"/>
    <property type="match status" value="1"/>
</dbReference>
<sequence length="431" mass="49454">MDLFMRLIEEHGYIFLFFSLMLELIIVPIPNELLMTYAGFMVYQDKLNWILAILMAGTGGMIGVSVSYWIGSKLGAPFFYKYGRKVHLGPDKLDKMAAWNERYGKMLLIFAYFIPGVRHITSIFSGITKITFKTFAIFAFPGVFIWIGTFITLGRIFGPKWEQFHQETSKFLVIASIIGAIIYVIYFVIKTNRERIREDGLLLFEHTFKRFKTFLGIKFFILFVSIIFIGLVSLMVGLIQDFIANEFGQFNVISSMVIHYTFDERWEQVMKMFSRAASWRVLDTIILLTVVWILVNGKNKLMELQFYAVNLIGAVLFGKGLHLLFSYLTRGRNFSEEFPSGEMIMAIIVLGFFLYIVIRHPISHLFSVIMVFLEIGVIGMLAVSYSYLEIQQSSDIVGGLAFGGVWVSLVILITEVFRFIDLIKTTPTKGK</sequence>
<feature type="transmembrane region" description="Helical" evidence="2">
    <location>
        <begin position="365"/>
        <end position="388"/>
    </location>
</feature>
<feature type="transmembrane region" description="Helical" evidence="2">
    <location>
        <begin position="277"/>
        <end position="295"/>
    </location>
</feature>
<keyword evidence="2" id="KW-1133">Transmembrane helix</keyword>
<evidence type="ECO:0000259" key="3">
    <source>
        <dbReference type="Pfam" id="PF09335"/>
    </source>
</evidence>